<reference evidence="2" key="1">
    <citation type="journal article" date="2023" name="G3 (Bethesda)">
        <title>A reference genome for the long-term kleptoplast-retaining sea slug Elysia crispata morphotype clarki.</title>
        <authorList>
            <person name="Eastman K.E."/>
            <person name="Pendleton A.L."/>
            <person name="Shaikh M.A."/>
            <person name="Suttiyut T."/>
            <person name="Ogas R."/>
            <person name="Tomko P."/>
            <person name="Gavelis G."/>
            <person name="Widhalm J.R."/>
            <person name="Wisecaver J.H."/>
        </authorList>
    </citation>
    <scope>NUCLEOTIDE SEQUENCE</scope>
    <source>
        <strain evidence="2">ECLA1</strain>
    </source>
</reference>
<keyword evidence="1" id="KW-0812">Transmembrane</keyword>
<evidence type="ECO:0000313" key="2">
    <source>
        <dbReference type="EMBL" id="KAK3788209.1"/>
    </source>
</evidence>
<protein>
    <submittedName>
        <fullName evidence="2">Uncharacterized protein</fullName>
    </submittedName>
</protein>
<dbReference type="Proteomes" id="UP001283361">
    <property type="component" value="Unassembled WGS sequence"/>
</dbReference>
<comment type="caution">
    <text evidence="2">The sequence shown here is derived from an EMBL/GenBank/DDBJ whole genome shotgun (WGS) entry which is preliminary data.</text>
</comment>
<dbReference type="AlphaFoldDB" id="A0AAE1AHT1"/>
<keyword evidence="3" id="KW-1185">Reference proteome</keyword>
<sequence length="134" mass="15160">MTTVRAVWWCCIQKYFSEHLDLYPSHHTVMISRAFLTGLTFAVVCACLAHQAEAGWRERFDISEITRSNPAVQTILDGPLGSVIDIIVEIILFLLDFILGGSYVPIHKFRKLEREVMSMQSMMQSGKGTLPTLI</sequence>
<gene>
    <name evidence="2" type="ORF">RRG08_041215</name>
</gene>
<name>A0AAE1AHT1_9GAST</name>
<feature type="transmembrane region" description="Helical" evidence="1">
    <location>
        <begin position="34"/>
        <end position="52"/>
    </location>
</feature>
<dbReference type="EMBL" id="JAWDGP010001777">
    <property type="protein sequence ID" value="KAK3788209.1"/>
    <property type="molecule type" value="Genomic_DNA"/>
</dbReference>
<keyword evidence="1" id="KW-1133">Transmembrane helix</keyword>
<evidence type="ECO:0000256" key="1">
    <source>
        <dbReference type="SAM" id="Phobius"/>
    </source>
</evidence>
<proteinExistence type="predicted"/>
<organism evidence="2 3">
    <name type="scientific">Elysia crispata</name>
    <name type="common">lettuce slug</name>
    <dbReference type="NCBI Taxonomy" id="231223"/>
    <lineage>
        <taxon>Eukaryota</taxon>
        <taxon>Metazoa</taxon>
        <taxon>Spiralia</taxon>
        <taxon>Lophotrochozoa</taxon>
        <taxon>Mollusca</taxon>
        <taxon>Gastropoda</taxon>
        <taxon>Heterobranchia</taxon>
        <taxon>Euthyneura</taxon>
        <taxon>Panpulmonata</taxon>
        <taxon>Sacoglossa</taxon>
        <taxon>Placobranchoidea</taxon>
        <taxon>Plakobranchidae</taxon>
        <taxon>Elysia</taxon>
    </lineage>
</organism>
<keyword evidence="1" id="KW-0472">Membrane</keyword>
<evidence type="ECO:0000313" key="3">
    <source>
        <dbReference type="Proteomes" id="UP001283361"/>
    </source>
</evidence>
<feature type="transmembrane region" description="Helical" evidence="1">
    <location>
        <begin position="86"/>
        <end position="106"/>
    </location>
</feature>
<accession>A0AAE1AHT1</accession>